<accession>A0A444MGK8</accession>
<dbReference type="RefSeq" id="WP_128486228.1">
    <property type="nucleotide sequence ID" value="NZ_JBHLXB010000011.1"/>
</dbReference>
<keyword evidence="1" id="KW-0812">Transmembrane</keyword>
<organism evidence="2 3">
    <name type="scientific">Falsigemmobacter intermedius</name>
    <dbReference type="NCBI Taxonomy" id="1553448"/>
    <lineage>
        <taxon>Bacteria</taxon>
        <taxon>Pseudomonadati</taxon>
        <taxon>Pseudomonadota</taxon>
        <taxon>Alphaproteobacteria</taxon>
        <taxon>Rhodobacterales</taxon>
        <taxon>Paracoccaceae</taxon>
        <taxon>Falsigemmobacter</taxon>
    </lineage>
</organism>
<keyword evidence="1" id="KW-1133">Transmembrane helix</keyword>
<evidence type="ECO:0000313" key="3">
    <source>
        <dbReference type="Proteomes" id="UP000287168"/>
    </source>
</evidence>
<protein>
    <submittedName>
        <fullName evidence="2">Uncharacterized protein</fullName>
    </submittedName>
</protein>
<sequence>MALAAILIGAFTAIVTLGLTFWSSDSLLAALAVYMLSGLGGSALILAPVTIRIWMQSRRAGKAREQLTPAEGSEKQIVAA</sequence>
<keyword evidence="3" id="KW-1185">Reference proteome</keyword>
<gene>
    <name evidence="2" type="ORF">EP867_00345</name>
</gene>
<dbReference type="Proteomes" id="UP000287168">
    <property type="component" value="Unassembled WGS sequence"/>
</dbReference>
<name>A0A444MGK8_9RHOB</name>
<reference evidence="2 3" key="1">
    <citation type="journal article" date="2015" name="Int. J. Syst. Evol. Microbiol.">
        <title>Gemmobacter intermedius sp. nov., isolated from a white stork (Ciconia ciconia).</title>
        <authorList>
            <person name="Kampfer P."/>
            <person name="Jerzak L."/>
            <person name="Wilharm G."/>
            <person name="Golke J."/>
            <person name="Busse H.J."/>
            <person name="Glaeser S.P."/>
        </authorList>
    </citation>
    <scope>NUCLEOTIDE SEQUENCE [LARGE SCALE GENOMIC DNA]</scope>
    <source>
        <strain evidence="2 3">119/4</strain>
    </source>
</reference>
<dbReference type="EMBL" id="SBLC01000001">
    <property type="protein sequence ID" value="RWY45510.1"/>
    <property type="molecule type" value="Genomic_DNA"/>
</dbReference>
<dbReference type="AlphaFoldDB" id="A0A444MGK8"/>
<keyword evidence="1" id="KW-0472">Membrane</keyword>
<dbReference type="OrthoDB" id="9985430at2"/>
<comment type="caution">
    <text evidence="2">The sequence shown here is derived from an EMBL/GenBank/DDBJ whole genome shotgun (WGS) entry which is preliminary data.</text>
</comment>
<evidence type="ECO:0000313" key="2">
    <source>
        <dbReference type="EMBL" id="RWY45510.1"/>
    </source>
</evidence>
<evidence type="ECO:0000256" key="1">
    <source>
        <dbReference type="SAM" id="Phobius"/>
    </source>
</evidence>
<proteinExistence type="predicted"/>
<feature type="transmembrane region" description="Helical" evidence="1">
    <location>
        <begin position="28"/>
        <end position="54"/>
    </location>
</feature>